<dbReference type="InterPro" id="IPR014757">
    <property type="entry name" value="Tscrpt_reg_IclR_C"/>
</dbReference>
<evidence type="ECO:0000259" key="4">
    <source>
        <dbReference type="PROSITE" id="PS51077"/>
    </source>
</evidence>
<dbReference type="SUPFAM" id="SSF46785">
    <property type="entry name" value="Winged helix' DNA-binding domain"/>
    <property type="match status" value="1"/>
</dbReference>
<evidence type="ECO:0000256" key="3">
    <source>
        <dbReference type="ARBA" id="ARBA00023163"/>
    </source>
</evidence>
<dbReference type="Pfam" id="PF09339">
    <property type="entry name" value="HTH_IclR"/>
    <property type="match status" value="1"/>
</dbReference>
<dbReference type="InterPro" id="IPR036390">
    <property type="entry name" value="WH_DNA-bd_sf"/>
</dbReference>
<reference evidence="7" key="1">
    <citation type="submission" date="2016-10" db="EMBL/GenBank/DDBJ databases">
        <authorList>
            <person name="Varghese N."/>
            <person name="Submissions S."/>
        </authorList>
    </citation>
    <scope>NUCLEOTIDE SEQUENCE [LARGE SCALE GENOMIC DNA]</scope>
    <source>
        <strain evidence="7">DSM 21368</strain>
    </source>
</reference>
<dbReference type="GO" id="GO:0003700">
    <property type="term" value="F:DNA-binding transcription factor activity"/>
    <property type="evidence" value="ECO:0007669"/>
    <property type="project" value="TreeGrafter"/>
</dbReference>
<dbReference type="PROSITE" id="PS51078">
    <property type="entry name" value="ICLR_ED"/>
    <property type="match status" value="1"/>
</dbReference>
<protein>
    <submittedName>
        <fullName evidence="6">DNA-binding transcriptional regulator, IclR family</fullName>
    </submittedName>
</protein>
<dbReference type="AlphaFoldDB" id="A0A1H5CYU4"/>
<dbReference type="OrthoDB" id="8479143at2"/>
<keyword evidence="2 6" id="KW-0238">DNA-binding</keyword>
<keyword evidence="7" id="KW-1185">Reference proteome</keyword>
<evidence type="ECO:0000313" key="7">
    <source>
        <dbReference type="Proteomes" id="UP000199220"/>
    </source>
</evidence>
<dbReference type="Pfam" id="PF01614">
    <property type="entry name" value="IclR_C"/>
    <property type="match status" value="1"/>
</dbReference>
<dbReference type="PANTHER" id="PTHR30136:SF24">
    <property type="entry name" value="HTH-TYPE TRANSCRIPTIONAL REPRESSOR ALLR"/>
    <property type="match status" value="1"/>
</dbReference>
<dbReference type="InterPro" id="IPR029016">
    <property type="entry name" value="GAF-like_dom_sf"/>
</dbReference>
<dbReference type="Gene3D" id="3.30.450.40">
    <property type="match status" value="1"/>
</dbReference>
<keyword evidence="1" id="KW-0805">Transcription regulation</keyword>
<dbReference type="EMBL" id="FNTX01000001">
    <property type="protein sequence ID" value="SED71618.1"/>
    <property type="molecule type" value="Genomic_DNA"/>
</dbReference>
<dbReference type="RefSeq" id="WP_089771550.1">
    <property type="nucleotide sequence ID" value="NZ_FNTX01000001.1"/>
</dbReference>
<proteinExistence type="predicted"/>
<dbReference type="GO" id="GO:0045892">
    <property type="term" value="P:negative regulation of DNA-templated transcription"/>
    <property type="evidence" value="ECO:0007669"/>
    <property type="project" value="TreeGrafter"/>
</dbReference>
<dbReference type="Proteomes" id="UP000199220">
    <property type="component" value="Unassembled WGS sequence"/>
</dbReference>
<accession>A0A1H5CYU4</accession>
<dbReference type="STRING" id="648782.SAMN04488554_0511"/>
<evidence type="ECO:0000256" key="2">
    <source>
        <dbReference type="ARBA" id="ARBA00023125"/>
    </source>
</evidence>
<dbReference type="InterPro" id="IPR005471">
    <property type="entry name" value="Tscrpt_reg_IclR_N"/>
</dbReference>
<feature type="domain" description="IclR-ED" evidence="5">
    <location>
        <begin position="69"/>
        <end position="253"/>
    </location>
</feature>
<evidence type="ECO:0000256" key="1">
    <source>
        <dbReference type="ARBA" id="ARBA00023015"/>
    </source>
</evidence>
<feature type="domain" description="HTH iclR-type" evidence="4">
    <location>
        <begin position="7"/>
        <end position="68"/>
    </location>
</feature>
<dbReference type="SMART" id="SM00346">
    <property type="entry name" value="HTH_ICLR"/>
    <property type="match status" value="1"/>
</dbReference>
<dbReference type="InterPro" id="IPR050707">
    <property type="entry name" value="HTH_MetabolicPath_Reg"/>
</dbReference>
<dbReference type="GO" id="GO:0003677">
    <property type="term" value="F:DNA binding"/>
    <property type="evidence" value="ECO:0007669"/>
    <property type="project" value="UniProtKB-KW"/>
</dbReference>
<dbReference type="PANTHER" id="PTHR30136">
    <property type="entry name" value="HELIX-TURN-HELIX TRANSCRIPTIONAL REGULATOR, ICLR FAMILY"/>
    <property type="match status" value="1"/>
</dbReference>
<keyword evidence="3" id="KW-0804">Transcription</keyword>
<gene>
    <name evidence="6" type="ORF">SAMN04488554_0511</name>
</gene>
<dbReference type="InterPro" id="IPR036388">
    <property type="entry name" value="WH-like_DNA-bd_sf"/>
</dbReference>
<sequence>MAQEARLVGTDRVLAVLIELGAHPHGVTLDELSRQVASPKPTVHRALAALRRQRLAIQDGHGRYLLGDEFVRLAFANHEQRPEHMRVAPALSRLCHRYGETVHYAILDGHDVVYRAKVDPPTGAMRISSVVGGRNPAHATGVGKLLLAQTLTSADEISRWIGNRPLARPTDHTLTQPEELHAAFEKIRDQGYAVDEEENEIGIVCLAVPAAPSPPAPHGAISISALAHRTPLDALVGDFEAIRTIVDRPEDDH</sequence>
<evidence type="ECO:0000259" key="5">
    <source>
        <dbReference type="PROSITE" id="PS51078"/>
    </source>
</evidence>
<dbReference type="SUPFAM" id="SSF55781">
    <property type="entry name" value="GAF domain-like"/>
    <property type="match status" value="1"/>
</dbReference>
<name>A0A1H5CYU4_9MICO</name>
<evidence type="ECO:0000313" key="6">
    <source>
        <dbReference type="EMBL" id="SED71618.1"/>
    </source>
</evidence>
<dbReference type="Gene3D" id="1.10.10.10">
    <property type="entry name" value="Winged helix-like DNA-binding domain superfamily/Winged helix DNA-binding domain"/>
    <property type="match status" value="1"/>
</dbReference>
<organism evidence="6 7">
    <name type="scientific">Ruania alba</name>
    <dbReference type="NCBI Taxonomy" id="648782"/>
    <lineage>
        <taxon>Bacteria</taxon>
        <taxon>Bacillati</taxon>
        <taxon>Actinomycetota</taxon>
        <taxon>Actinomycetes</taxon>
        <taxon>Micrococcales</taxon>
        <taxon>Ruaniaceae</taxon>
        <taxon>Ruania</taxon>
    </lineage>
</organism>
<dbReference type="PROSITE" id="PS51077">
    <property type="entry name" value="HTH_ICLR"/>
    <property type="match status" value="1"/>
</dbReference>